<keyword evidence="3 6" id="KW-0067">ATP-binding</keyword>
<evidence type="ECO:0000256" key="4">
    <source>
        <dbReference type="ARBA" id="ARBA00022970"/>
    </source>
</evidence>
<dbReference type="PROSITE" id="PS00211">
    <property type="entry name" value="ABC_TRANSPORTER_1"/>
    <property type="match status" value="1"/>
</dbReference>
<sequence length="234" mass="25916">MLIELKAVNKYYQNGDQQFHVLQDINLKIDQGEFLSIMGPSGAGKTSLINLIGLIDRQYTGDYYFNGESYQQANDNVLARIRNRSVGFVFQNFKLIANNTILENVELPLLYGGLSKRAARPIVEQALVRVGLADSSHKLPSELSGGQQQRVAIARALVHQPKFIIADEPTGALDTKTSAEIMQIFRDLNQREGTTIVLVTHDPQVSLYGDRLIKILDGAIIADEPVKEGSHAIQ</sequence>
<dbReference type="InterPro" id="IPR015854">
    <property type="entry name" value="ABC_transpr_LolD-like"/>
</dbReference>
<protein>
    <submittedName>
        <fullName evidence="6">ABC transporter ATP-binding protein</fullName>
    </submittedName>
</protein>
<keyword evidence="1" id="KW-0813">Transport</keyword>
<organism evidence="6 7">
    <name type="scientific">Latilactobacillus fuchuensis DSM 14340 = JCM 11249</name>
    <dbReference type="NCBI Taxonomy" id="1423747"/>
    <lineage>
        <taxon>Bacteria</taxon>
        <taxon>Bacillati</taxon>
        <taxon>Bacillota</taxon>
        <taxon>Bacilli</taxon>
        <taxon>Lactobacillales</taxon>
        <taxon>Lactobacillaceae</taxon>
        <taxon>Latilactobacillus</taxon>
    </lineage>
</organism>
<dbReference type="AlphaFoldDB" id="A0A0R1RXT2"/>
<dbReference type="Pfam" id="PF00005">
    <property type="entry name" value="ABC_tran"/>
    <property type="match status" value="1"/>
</dbReference>
<dbReference type="InterPro" id="IPR003593">
    <property type="entry name" value="AAA+_ATPase"/>
</dbReference>
<dbReference type="InterPro" id="IPR003439">
    <property type="entry name" value="ABC_transporter-like_ATP-bd"/>
</dbReference>
<dbReference type="PANTHER" id="PTHR24220:SF86">
    <property type="entry name" value="ABC TRANSPORTER ABCH.1"/>
    <property type="match status" value="1"/>
</dbReference>
<feature type="domain" description="ABC transporter" evidence="5">
    <location>
        <begin position="3"/>
        <end position="233"/>
    </location>
</feature>
<evidence type="ECO:0000256" key="2">
    <source>
        <dbReference type="ARBA" id="ARBA00022741"/>
    </source>
</evidence>
<proteinExistence type="predicted"/>
<dbReference type="EMBL" id="AZEX01000015">
    <property type="protein sequence ID" value="KRL61617.1"/>
    <property type="molecule type" value="Genomic_DNA"/>
</dbReference>
<dbReference type="Proteomes" id="UP000051264">
    <property type="component" value="Unassembled WGS sequence"/>
</dbReference>
<gene>
    <name evidence="6" type="ORF">FC69_GL000586</name>
</gene>
<reference evidence="6 7" key="1">
    <citation type="journal article" date="2015" name="Genome Announc.">
        <title>Expanding the biotechnology potential of lactobacilli through comparative genomics of 213 strains and associated genera.</title>
        <authorList>
            <person name="Sun Z."/>
            <person name="Harris H.M."/>
            <person name="McCann A."/>
            <person name="Guo C."/>
            <person name="Argimon S."/>
            <person name="Zhang W."/>
            <person name="Yang X."/>
            <person name="Jeffery I.B."/>
            <person name="Cooney J.C."/>
            <person name="Kagawa T.F."/>
            <person name="Liu W."/>
            <person name="Song Y."/>
            <person name="Salvetti E."/>
            <person name="Wrobel A."/>
            <person name="Rasinkangas P."/>
            <person name="Parkhill J."/>
            <person name="Rea M.C."/>
            <person name="O'Sullivan O."/>
            <person name="Ritari J."/>
            <person name="Douillard F.P."/>
            <person name="Paul Ross R."/>
            <person name="Yang R."/>
            <person name="Briner A.E."/>
            <person name="Felis G.E."/>
            <person name="de Vos W.M."/>
            <person name="Barrangou R."/>
            <person name="Klaenhammer T.R."/>
            <person name="Caufield P.W."/>
            <person name="Cui Y."/>
            <person name="Zhang H."/>
            <person name="O'Toole P.W."/>
        </authorList>
    </citation>
    <scope>NUCLEOTIDE SEQUENCE [LARGE SCALE GENOMIC DNA]</scope>
    <source>
        <strain evidence="6 7">DSM 14340</strain>
    </source>
</reference>
<evidence type="ECO:0000313" key="6">
    <source>
        <dbReference type="EMBL" id="KRL61617.1"/>
    </source>
</evidence>
<dbReference type="GO" id="GO:0006865">
    <property type="term" value="P:amino acid transport"/>
    <property type="evidence" value="ECO:0007669"/>
    <property type="project" value="UniProtKB-KW"/>
</dbReference>
<dbReference type="CDD" id="cd03255">
    <property type="entry name" value="ABC_MJ0796_LolCDE_FtsE"/>
    <property type="match status" value="1"/>
</dbReference>
<dbReference type="GO" id="GO:0016887">
    <property type="term" value="F:ATP hydrolysis activity"/>
    <property type="evidence" value="ECO:0007669"/>
    <property type="project" value="InterPro"/>
</dbReference>
<dbReference type="GO" id="GO:0005524">
    <property type="term" value="F:ATP binding"/>
    <property type="evidence" value="ECO:0007669"/>
    <property type="project" value="UniProtKB-KW"/>
</dbReference>
<dbReference type="SMART" id="SM00382">
    <property type="entry name" value="AAA"/>
    <property type="match status" value="1"/>
</dbReference>
<dbReference type="SUPFAM" id="SSF52540">
    <property type="entry name" value="P-loop containing nucleoside triphosphate hydrolases"/>
    <property type="match status" value="1"/>
</dbReference>
<dbReference type="PANTHER" id="PTHR24220">
    <property type="entry name" value="IMPORT ATP-BINDING PROTEIN"/>
    <property type="match status" value="1"/>
</dbReference>
<name>A0A0R1RXT2_9LACO</name>
<dbReference type="InterPro" id="IPR027417">
    <property type="entry name" value="P-loop_NTPase"/>
</dbReference>
<evidence type="ECO:0000256" key="3">
    <source>
        <dbReference type="ARBA" id="ARBA00022840"/>
    </source>
</evidence>
<dbReference type="GO" id="GO:0022857">
    <property type="term" value="F:transmembrane transporter activity"/>
    <property type="evidence" value="ECO:0007669"/>
    <property type="project" value="TreeGrafter"/>
</dbReference>
<dbReference type="PROSITE" id="PS50893">
    <property type="entry name" value="ABC_TRANSPORTER_2"/>
    <property type="match status" value="1"/>
</dbReference>
<accession>A0A0R1RXT2</accession>
<comment type="caution">
    <text evidence="6">The sequence shown here is derived from an EMBL/GenBank/DDBJ whole genome shotgun (WGS) entry which is preliminary data.</text>
</comment>
<dbReference type="STRING" id="1423747.FC69_GL000586"/>
<keyword evidence="2" id="KW-0547">Nucleotide-binding</keyword>
<keyword evidence="4" id="KW-0029">Amino-acid transport</keyword>
<evidence type="ECO:0000259" key="5">
    <source>
        <dbReference type="PROSITE" id="PS50893"/>
    </source>
</evidence>
<dbReference type="FunFam" id="3.40.50.300:FF:000032">
    <property type="entry name" value="Export ABC transporter ATP-binding protein"/>
    <property type="match status" value="1"/>
</dbReference>
<dbReference type="InterPro" id="IPR017871">
    <property type="entry name" value="ABC_transporter-like_CS"/>
</dbReference>
<dbReference type="InterPro" id="IPR017911">
    <property type="entry name" value="MacB-like_ATP-bd"/>
</dbReference>
<dbReference type="PATRIC" id="fig|1423747.3.peg.599"/>
<dbReference type="GO" id="GO:0005886">
    <property type="term" value="C:plasma membrane"/>
    <property type="evidence" value="ECO:0007669"/>
    <property type="project" value="TreeGrafter"/>
</dbReference>
<evidence type="ECO:0000313" key="7">
    <source>
        <dbReference type="Proteomes" id="UP000051264"/>
    </source>
</evidence>
<evidence type="ECO:0000256" key="1">
    <source>
        <dbReference type="ARBA" id="ARBA00022448"/>
    </source>
</evidence>
<dbReference type="eggNOG" id="COG1136">
    <property type="taxonomic scope" value="Bacteria"/>
</dbReference>
<dbReference type="GO" id="GO:0098796">
    <property type="term" value="C:membrane protein complex"/>
    <property type="evidence" value="ECO:0007669"/>
    <property type="project" value="UniProtKB-ARBA"/>
</dbReference>
<dbReference type="Gene3D" id="3.40.50.300">
    <property type="entry name" value="P-loop containing nucleotide triphosphate hydrolases"/>
    <property type="match status" value="1"/>
</dbReference>